<dbReference type="InterPro" id="IPR029069">
    <property type="entry name" value="HotDog_dom_sf"/>
</dbReference>
<proteinExistence type="predicted"/>
<keyword evidence="3" id="KW-1185">Reference proteome</keyword>
<dbReference type="STRING" id="1379903.ATO8_20439"/>
<name>W4HFN0_9RHOB</name>
<dbReference type="EMBL" id="AQQW01000024">
    <property type="protein sequence ID" value="ETW10800.1"/>
    <property type="molecule type" value="Genomic_DNA"/>
</dbReference>
<dbReference type="eggNOG" id="COG2030">
    <property type="taxonomic scope" value="Bacteria"/>
</dbReference>
<dbReference type="CDD" id="cd03454">
    <property type="entry name" value="YdeM"/>
    <property type="match status" value="1"/>
</dbReference>
<dbReference type="InterPro" id="IPR052342">
    <property type="entry name" value="MCH/BMMD"/>
</dbReference>
<protein>
    <submittedName>
        <fullName evidence="2">Dehydratase</fullName>
    </submittedName>
</protein>
<dbReference type="PANTHER" id="PTHR43664:SF1">
    <property type="entry name" value="BETA-METHYLMALYL-COA DEHYDRATASE"/>
    <property type="match status" value="1"/>
</dbReference>
<evidence type="ECO:0000313" key="2">
    <source>
        <dbReference type="EMBL" id="ETW10800.1"/>
    </source>
</evidence>
<feature type="domain" description="MaoC-like" evidence="1">
    <location>
        <begin position="23"/>
        <end position="114"/>
    </location>
</feature>
<dbReference type="Gene3D" id="3.10.129.10">
    <property type="entry name" value="Hotdog Thioesterase"/>
    <property type="match status" value="1"/>
</dbReference>
<dbReference type="Pfam" id="PF01575">
    <property type="entry name" value="MaoC_dehydratas"/>
    <property type="match status" value="1"/>
</dbReference>
<comment type="caution">
    <text evidence="2">The sequence shown here is derived from an EMBL/GenBank/DDBJ whole genome shotgun (WGS) entry which is preliminary data.</text>
</comment>
<organism evidence="2 3">
    <name type="scientific">Roseivivax marinus</name>
    <dbReference type="NCBI Taxonomy" id="1379903"/>
    <lineage>
        <taxon>Bacteria</taxon>
        <taxon>Pseudomonadati</taxon>
        <taxon>Pseudomonadota</taxon>
        <taxon>Alphaproteobacteria</taxon>
        <taxon>Rhodobacterales</taxon>
        <taxon>Roseobacteraceae</taxon>
        <taxon>Roseivivax</taxon>
    </lineage>
</organism>
<sequence>MTEDEHAPCLWLDDLIVGQEFLSDTHALDAGQIIDFAKKFDPQPFHLDPEAAQKTFFKGLAASGWHTMAITMRLVVESVPFAQGIIGASGDISWPRATRPDDVLRVQSRIEEIKPSRSRPDRGMVLVHCVTMNQRNEVLQELRTKLLAFRKG</sequence>
<reference evidence="2 3" key="1">
    <citation type="journal article" date="2014" name="Antonie Van Leeuwenhoek">
        <title>Roseivivax atlanticus sp. nov., isolated from surface seawater of the Atlantic Ocean.</title>
        <authorList>
            <person name="Li G."/>
            <person name="Lai Q."/>
            <person name="Liu X."/>
            <person name="Sun F."/>
            <person name="Shao Z."/>
        </authorList>
    </citation>
    <scope>NUCLEOTIDE SEQUENCE [LARGE SCALE GENOMIC DNA]</scope>
    <source>
        <strain evidence="2 3">22II-s10s</strain>
    </source>
</reference>
<dbReference type="PATRIC" id="fig|1317118.6.peg.4184"/>
<evidence type="ECO:0000313" key="3">
    <source>
        <dbReference type="Proteomes" id="UP000019063"/>
    </source>
</evidence>
<dbReference type="SUPFAM" id="SSF54637">
    <property type="entry name" value="Thioesterase/thiol ester dehydrase-isomerase"/>
    <property type="match status" value="1"/>
</dbReference>
<gene>
    <name evidence="2" type="ORF">ATO8_20439</name>
</gene>
<dbReference type="RefSeq" id="WP_043847304.1">
    <property type="nucleotide sequence ID" value="NZ_AQQW01000024.1"/>
</dbReference>
<dbReference type="PANTHER" id="PTHR43664">
    <property type="entry name" value="MONOAMINE OXIDASE-RELATED"/>
    <property type="match status" value="1"/>
</dbReference>
<dbReference type="Proteomes" id="UP000019063">
    <property type="component" value="Unassembled WGS sequence"/>
</dbReference>
<dbReference type="AlphaFoldDB" id="W4HFN0"/>
<dbReference type="InterPro" id="IPR002539">
    <property type="entry name" value="MaoC-like_dom"/>
</dbReference>
<accession>W4HFN0</accession>
<evidence type="ECO:0000259" key="1">
    <source>
        <dbReference type="Pfam" id="PF01575"/>
    </source>
</evidence>